<evidence type="ECO:0000256" key="5">
    <source>
        <dbReference type="ARBA" id="ARBA00011558"/>
    </source>
</evidence>
<evidence type="ECO:0000256" key="13">
    <source>
        <dbReference type="ARBA" id="ARBA00022989"/>
    </source>
</evidence>
<proteinExistence type="predicted"/>
<keyword evidence="14" id="KW-0408">Iron</keyword>
<evidence type="ECO:0000256" key="12">
    <source>
        <dbReference type="ARBA" id="ARBA00022982"/>
    </source>
</evidence>
<evidence type="ECO:0000256" key="10">
    <source>
        <dbReference type="ARBA" id="ARBA00022692"/>
    </source>
</evidence>
<comment type="function">
    <text evidence="2">Membrane-anchoring subunit of succinate dehydrogenase (SDH).</text>
</comment>
<accession>A0A2D2B381</accession>
<keyword evidence="9" id="KW-0349">Heme</keyword>
<evidence type="ECO:0000313" key="17">
    <source>
        <dbReference type="EMBL" id="ATQ44725.1"/>
    </source>
</evidence>
<dbReference type="RefSeq" id="WP_099623973.1">
    <property type="nucleotide sequence ID" value="NZ_CP024201.1"/>
</dbReference>
<keyword evidence="12" id="KW-0249">Electron transport</keyword>
<evidence type="ECO:0000256" key="9">
    <source>
        <dbReference type="ARBA" id="ARBA00022617"/>
    </source>
</evidence>
<evidence type="ECO:0000256" key="2">
    <source>
        <dbReference type="ARBA" id="ARBA00004050"/>
    </source>
</evidence>
<feature type="transmembrane region" description="Helical" evidence="16">
    <location>
        <begin position="32"/>
        <end position="49"/>
    </location>
</feature>
<comment type="cofactor">
    <cofactor evidence="1">
        <name>heme</name>
        <dbReference type="ChEBI" id="CHEBI:30413"/>
    </cofactor>
</comment>
<gene>
    <name evidence="17" type="primary">sdhD</name>
    <name evidence="17" type="ORF">CSW64_21195</name>
</gene>
<dbReference type="UniPathway" id="UPA00223"/>
<keyword evidence="11" id="KW-0479">Metal-binding</keyword>
<evidence type="ECO:0000256" key="16">
    <source>
        <dbReference type="SAM" id="Phobius"/>
    </source>
</evidence>
<evidence type="ECO:0000256" key="6">
    <source>
        <dbReference type="ARBA" id="ARBA00019425"/>
    </source>
</evidence>
<dbReference type="NCBIfam" id="TIGR02968">
    <property type="entry name" value="succ_dehyd_anc"/>
    <property type="match status" value="1"/>
</dbReference>
<dbReference type="EMBL" id="CP024201">
    <property type="protein sequence ID" value="ATQ44725.1"/>
    <property type="molecule type" value="Genomic_DNA"/>
</dbReference>
<feature type="transmembrane region" description="Helical" evidence="16">
    <location>
        <begin position="103"/>
        <end position="128"/>
    </location>
</feature>
<keyword evidence="13 16" id="KW-1133">Transmembrane helix</keyword>
<name>A0A2D2B381_9CAUL</name>
<evidence type="ECO:0000256" key="1">
    <source>
        <dbReference type="ARBA" id="ARBA00001971"/>
    </source>
</evidence>
<comment type="subunit">
    <text evidence="5">Part of an enzyme complex containing four subunits: a flavoprotein, an iron-sulfur protein, plus two membrane-anchoring proteins, SdhC and SdhD.</text>
</comment>
<organism evidence="17 18">
    <name type="scientific">Caulobacter mirabilis</name>
    <dbReference type="NCBI Taxonomy" id="69666"/>
    <lineage>
        <taxon>Bacteria</taxon>
        <taxon>Pseudomonadati</taxon>
        <taxon>Pseudomonadota</taxon>
        <taxon>Alphaproteobacteria</taxon>
        <taxon>Caulobacterales</taxon>
        <taxon>Caulobacteraceae</taxon>
        <taxon>Caulobacter</taxon>
    </lineage>
</organism>
<dbReference type="AlphaFoldDB" id="A0A2D2B381"/>
<dbReference type="Gene3D" id="1.20.1300.10">
    <property type="entry name" value="Fumarate reductase/succinate dehydrogenase, transmembrane subunit"/>
    <property type="match status" value="1"/>
</dbReference>
<dbReference type="Proteomes" id="UP000228945">
    <property type="component" value="Chromosome"/>
</dbReference>
<keyword evidence="7" id="KW-0813">Transport</keyword>
<evidence type="ECO:0000256" key="15">
    <source>
        <dbReference type="ARBA" id="ARBA00023136"/>
    </source>
</evidence>
<dbReference type="InterPro" id="IPR014312">
    <property type="entry name" value="Succ_DH_anchor"/>
</dbReference>
<evidence type="ECO:0000256" key="3">
    <source>
        <dbReference type="ARBA" id="ARBA00004141"/>
    </source>
</evidence>
<dbReference type="GO" id="GO:0020037">
    <property type="term" value="F:heme binding"/>
    <property type="evidence" value="ECO:0007669"/>
    <property type="project" value="InterPro"/>
</dbReference>
<comment type="pathway">
    <text evidence="4">Carbohydrate metabolism; tricarboxylic acid cycle.</text>
</comment>
<comment type="subcellular location">
    <subcellularLocation>
        <location evidence="3">Membrane</location>
        <topology evidence="3">Multi-pass membrane protein</topology>
    </subcellularLocation>
</comment>
<dbReference type="GO" id="GO:0046872">
    <property type="term" value="F:metal ion binding"/>
    <property type="evidence" value="ECO:0007669"/>
    <property type="project" value="UniProtKB-KW"/>
</dbReference>
<dbReference type="GO" id="GO:0016020">
    <property type="term" value="C:membrane"/>
    <property type="evidence" value="ECO:0007669"/>
    <property type="project" value="UniProtKB-SubCell"/>
</dbReference>
<dbReference type="GO" id="GO:0006099">
    <property type="term" value="P:tricarboxylic acid cycle"/>
    <property type="evidence" value="ECO:0007669"/>
    <property type="project" value="UniProtKB-UniPathway"/>
</dbReference>
<evidence type="ECO:0000256" key="8">
    <source>
        <dbReference type="ARBA" id="ARBA00022532"/>
    </source>
</evidence>
<evidence type="ECO:0000256" key="14">
    <source>
        <dbReference type="ARBA" id="ARBA00023004"/>
    </source>
</evidence>
<reference evidence="17 18" key="1">
    <citation type="submission" date="2017-10" db="EMBL/GenBank/DDBJ databases">
        <title>Genome sequence of Caulobacter mirabilis FWC38.</title>
        <authorList>
            <person name="Fiebig A."/>
            <person name="Crosson S."/>
        </authorList>
    </citation>
    <scope>NUCLEOTIDE SEQUENCE [LARGE SCALE GENOMIC DNA]</scope>
    <source>
        <strain evidence="17 18">FWC 38</strain>
    </source>
</reference>
<evidence type="ECO:0000256" key="11">
    <source>
        <dbReference type="ARBA" id="ARBA00022723"/>
    </source>
</evidence>
<dbReference type="KEGG" id="cmb:CSW64_21195"/>
<feature type="transmembrane region" description="Helical" evidence="16">
    <location>
        <begin position="56"/>
        <end position="83"/>
    </location>
</feature>
<keyword evidence="18" id="KW-1185">Reference proteome</keyword>
<evidence type="ECO:0000256" key="4">
    <source>
        <dbReference type="ARBA" id="ARBA00005163"/>
    </source>
</evidence>
<keyword evidence="10 16" id="KW-0812">Transmembrane</keyword>
<dbReference type="SUPFAM" id="SSF81343">
    <property type="entry name" value="Fumarate reductase respiratory complex transmembrane subunits"/>
    <property type="match status" value="1"/>
</dbReference>
<evidence type="ECO:0000313" key="18">
    <source>
        <dbReference type="Proteomes" id="UP000228945"/>
    </source>
</evidence>
<keyword evidence="15 16" id="KW-0472">Membrane</keyword>
<keyword evidence="8" id="KW-0816">Tricarboxylic acid cycle</keyword>
<dbReference type="Pfam" id="PF01127">
    <property type="entry name" value="Sdh_cyt"/>
    <property type="match status" value="1"/>
</dbReference>
<evidence type="ECO:0000256" key="7">
    <source>
        <dbReference type="ARBA" id="ARBA00022448"/>
    </source>
</evidence>
<protein>
    <recommendedName>
        <fullName evidence="6">Succinate dehydrogenase hydrophobic membrane anchor subunit</fullName>
    </recommendedName>
</protein>
<dbReference type="OrthoDB" id="9809280at2"/>
<dbReference type="InterPro" id="IPR034804">
    <property type="entry name" value="SQR/QFR_C/D"/>
</dbReference>
<sequence length="132" mass="13834">MTGPSAFRTPLSRARGLGAAKHGVGHFIVERVTGLALIPLGLWGVFAAIRLAGKDWALATAWVAQPLNAVLLSLLIVVGLHHLRLTIQVVIEDYVYGFVSKSALLLLNLAVSVLGAALGVFAILKVALTGAF</sequence>
<dbReference type="CDD" id="cd03495">
    <property type="entry name" value="SQR_TypeC_SdhD_like"/>
    <property type="match status" value="1"/>
</dbReference>
<dbReference type="InterPro" id="IPR000701">
    <property type="entry name" value="SuccDH_FuR_B_TM-su"/>
</dbReference>